<dbReference type="OrthoDB" id="10471167at2759"/>
<dbReference type="AlphaFoldDB" id="A0A2A9PQ38"/>
<protein>
    <submittedName>
        <fullName evidence="2">Uncharacterized protein</fullName>
    </submittedName>
</protein>
<evidence type="ECO:0000256" key="1">
    <source>
        <dbReference type="SAM" id="MobiDB-lite"/>
    </source>
</evidence>
<dbReference type="EMBL" id="LAZP02000014">
    <property type="protein sequence ID" value="PFH62902.1"/>
    <property type="molecule type" value="Genomic_DNA"/>
</dbReference>
<reference evidence="2 3" key="2">
    <citation type="journal article" date="2017" name="Sci. Rep.">
        <title>Ant-infecting Ophiocordyceps genomes reveal a high diversity of potential behavioral manipulation genes and a possible major role for enterotoxins.</title>
        <authorList>
            <person name="de Bekker C."/>
            <person name="Ohm R.A."/>
            <person name="Evans H.C."/>
            <person name="Brachmann A."/>
            <person name="Hughes D.P."/>
        </authorList>
    </citation>
    <scope>NUCLEOTIDE SEQUENCE [LARGE SCALE GENOMIC DNA]</scope>
    <source>
        <strain evidence="2 3">SC16a</strain>
    </source>
</reference>
<proteinExistence type="predicted"/>
<sequence>MPASTSVDVGVGSESDSHAQTVPAGASSLILPEDIQRWIDGAGPSVVCLALFDFPILEAYNGGAARVEQRSVRQHRPVNGRDPASSASRPGGNGRRPSRNPAI</sequence>
<accession>A0A2A9PQ38</accession>
<dbReference type="Proteomes" id="UP000037136">
    <property type="component" value="Unassembled WGS sequence"/>
</dbReference>
<keyword evidence="3" id="KW-1185">Reference proteome</keyword>
<feature type="region of interest" description="Disordered" evidence="1">
    <location>
        <begin position="65"/>
        <end position="103"/>
    </location>
</feature>
<comment type="caution">
    <text evidence="2">The sequence shown here is derived from an EMBL/GenBank/DDBJ whole genome shotgun (WGS) entry which is preliminary data.</text>
</comment>
<organism evidence="2 3">
    <name type="scientific">Ophiocordyceps unilateralis</name>
    <name type="common">Zombie-ant fungus</name>
    <name type="synonym">Torrubia unilateralis</name>
    <dbReference type="NCBI Taxonomy" id="268505"/>
    <lineage>
        <taxon>Eukaryota</taxon>
        <taxon>Fungi</taxon>
        <taxon>Dikarya</taxon>
        <taxon>Ascomycota</taxon>
        <taxon>Pezizomycotina</taxon>
        <taxon>Sordariomycetes</taxon>
        <taxon>Hypocreomycetidae</taxon>
        <taxon>Hypocreales</taxon>
        <taxon>Ophiocordycipitaceae</taxon>
        <taxon>Ophiocordyceps</taxon>
    </lineage>
</organism>
<reference evidence="2 3" key="1">
    <citation type="journal article" date="2015" name="BMC Genomics">
        <title>Gene expression during zombie ant biting behavior reflects the complexity underlying fungal parasitic behavioral manipulation.</title>
        <authorList>
            <person name="de Bekker C."/>
            <person name="Ohm R.A."/>
            <person name="Loreto R.G."/>
            <person name="Sebastian A."/>
            <person name="Albert I."/>
            <person name="Merrow M."/>
            <person name="Brachmann A."/>
            <person name="Hughes D.P."/>
        </authorList>
    </citation>
    <scope>NUCLEOTIDE SEQUENCE [LARGE SCALE GENOMIC DNA]</scope>
    <source>
        <strain evidence="2 3">SC16a</strain>
    </source>
</reference>
<feature type="compositionally biased region" description="Low complexity" evidence="1">
    <location>
        <begin position="1"/>
        <end position="14"/>
    </location>
</feature>
<gene>
    <name evidence="2" type="ORF">XA68_11221</name>
</gene>
<feature type="region of interest" description="Disordered" evidence="1">
    <location>
        <begin position="1"/>
        <end position="22"/>
    </location>
</feature>
<evidence type="ECO:0000313" key="3">
    <source>
        <dbReference type="Proteomes" id="UP000037136"/>
    </source>
</evidence>
<name>A0A2A9PQ38_OPHUN</name>
<evidence type="ECO:0000313" key="2">
    <source>
        <dbReference type="EMBL" id="PFH62902.1"/>
    </source>
</evidence>